<reference evidence="2 3" key="1">
    <citation type="submission" date="2009-06" db="EMBL/GenBank/DDBJ databases">
        <title>The Genome Sequence of Loxodonta africana (African elephant).</title>
        <authorList>
            <person name="Di Palma F."/>
            <person name="Heiman D."/>
            <person name="Young S."/>
            <person name="Johnson J."/>
            <person name="Lander E.S."/>
            <person name="Lindblad-Toh K."/>
        </authorList>
    </citation>
    <scope>NUCLEOTIDE SEQUENCE [LARGE SCALE GENOMIC DNA]</scope>
    <source>
        <strain evidence="2 3">Isolate ISIS603380</strain>
    </source>
</reference>
<feature type="compositionally biased region" description="Polar residues" evidence="1">
    <location>
        <begin position="293"/>
        <end position="313"/>
    </location>
</feature>
<name>G3UI03_LOXAF</name>
<feature type="region of interest" description="Disordered" evidence="1">
    <location>
        <begin position="120"/>
        <end position="372"/>
    </location>
</feature>
<organism evidence="2 3">
    <name type="scientific">Loxodonta africana</name>
    <name type="common">African elephant</name>
    <dbReference type="NCBI Taxonomy" id="9785"/>
    <lineage>
        <taxon>Eukaryota</taxon>
        <taxon>Metazoa</taxon>
        <taxon>Chordata</taxon>
        <taxon>Craniata</taxon>
        <taxon>Vertebrata</taxon>
        <taxon>Euteleostomi</taxon>
        <taxon>Mammalia</taxon>
        <taxon>Eutheria</taxon>
        <taxon>Afrotheria</taxon>
        <taxon>Proboscidea</taxon>
        <taxon>Elephantidae</taxon>
        <taxon>Loxodonta</taxon>
    </lineage>
</organism>
<gene>
    <name evidence="2" type="primary">REXO1</name>
</gene>
<keyword evidence="3" id="KW-1185">Reference proteome</keyword>
<dbReference type="AlphaFoldDB" id="G3UI03"/>
<feature type="compositionally biased region" description="Pro residues" evidence="1">
    <location>
        <begin position="351"/>
        <end position="361"/>
    </location>
</feature>
<accession>G3UI03</accession>
<evidence type="ECO:0000313" key="2">
    <source>
        <dbReference type="Ensembl" id="ENSLAFP00000027461.1"/>
    </source>
</evidence>
<evidence type="ECO:0000313" key="3">
    <source>
        <dbReference type="Proteomes" id="UP000007646"/>
    </source>
</evidence>
<evidence type="ECO:0000256" key="1">
    <source>
        <dbReference type="SAM" id="MobiDB-lite"/>
    </source>
</evidence>
<dbReference type="HOGENOM" id="CLU_843427_0_0_1"/>
<reference evidence="2" key="2">
    <citation type="submission" date="2025-08" db="UniProtKB">
        <authorList>
            <consortium name="Ensembl"/>
        </authorList>
    </citation>
    <scope>IDENTIFICATION</scope>
    <source>
        <strain evidence="2">Isolate ISIS603380</strain>
    </source>
</reference>
<sequence length="372" mass="39636">MLRSTGFFRAIDCPYWAGAPGGPCRRPYCHFRRQGCEGSGRSPGTASSRGPSSGLGYDPYNPELPKPPVQRENGVLDGGDKPRSDMLELELVNQAIEAVRTEVELEQRRYQELLGTARAGGAGEASALAPRGPATPAADLGDEDAFPLSFNYHPSSRGPLSPDAGYQPTPLAAPAEPGGKYSLERSPGRSGALEYVPKAVGQPRRHGRPIPNSKYVVDNSKPSTDLEYDPLSNYSARLLSRASSRDERAPKRARGVSGREPYTPAPKKHCDPFSGCDARFSDSEDDAVEASSNGPTSTSTPQTPVGAESQASRKLSCKEGLEPEEGGGRPRRWPYSTTSVISGSLPRAPAGGPPSRLPPQPKPHRSGGPPRK</sequence>
<dbReference type="Ensembl" id="ENSLAFT00000032882.1">
    <property type="protein sequence ID" value="ENSLAFP00000027461.1"/>
    <property type="gene ID" value="ENSLAFG00000015285.3"/>
</dbReference>
<dbReference type="Proteomes" id="UP000007646">
    <property type="component" value="Unassembled WGS sequence"/>
</dbReference>
<feature type="compositionally biased region" description="Basic residues" evidence="1">
    <location>
        <begin position="362"/>
        <end position="372"/>
    </location>
</feature>
<proteinExistence type="predicted"/>
<dbReference type="GeneTree" id="ENSGT00940000158590"/>
<feature type="compositionally biased region" description="Polar residues" evidence="1">
    <location>
        <begin position="42"/>
        <end position="51"/>
    </location>
</feature>
<feature type="region of interest" description="Disordered" evidence="1">
    <location>
        <begin position="35"/>
        <end position="82"/>
    </location>
</feature>
<protein>
    <submittedName>
        <fullName evidence="2">RNA exonuclease 1 homolog</fullName>
    </submittedName>
</protein>
<reference evidence="2" key="3">
    <citation type="submission" date="2025-09" db="UniProtKB">
        <authorList>
            <consortium name="Ensembl"/>
        </authorList>
    </citation>
    <scope>IDENTIFICATION</scope>
    <source>
        <strain evidence="2">Isolate ISIS603380</strain>
    </source>
</reference>